<dbReference type="GO" id="GO:0005634">
    <property type="term" value="C:nucleus"/>
    <property type="evidence" value="ECO:0007669"/>
    <property type="project" value="UniProtKB-SubCell"/>
</dbReference>
<dbReference type="CDD" id="cd14342">
    <property type="entry name" value="UBA_TAP-C"/>
    <property type="match status" value="1"/>
</dbReference>
<comment type="subcellular location">
    <subcellularLocation>
        <location evidence="1">Nucleus</location>
    </subcellularLocation>
</comment>
<organism evidence="11 12">
    <name type="scientific">Tieghemostelium lacteum</name>
    <name type="common">Slime mold</name>
    <name type="synonym">Dictyostelium lacteum</name>
    <dbReference type="NCBI Taxonomy" id="361077"/>
    <lineage>
        <taxon>Eukaryota</taxon>
        <taxon>Amoebozoa</taxon>
        <taxon>Evosea</taxon>
        <taxon>Eumycetozoa</taxon>
        <taxon>Dictyostelia</taxon>
        <taxon>Dictyosteliales</taxon>
        <taxon>Raperosteliaceae</taxon>
        <taxon>Tieghemostelium</taxon>
    </lineage>
</organism>
<dbReference type="InterPro" id="IPR009060">
    <property type="entry name" value="UBA-like_sf"/>
</dbReference>
<dbReference type="InterPro" id="IPR032675">
    <property type="entry name" value="LRR_dom_sf"/>
</dbReference>
<dbReference type="SUPFAM" id="SSF54427">
    <property type="entry name" value="NTF2-like"/>
    <property type="match status" value="1"/>
</dbReference>
<dbReference type="Pfam" id="PF22602">
    <property type="entry name" value="NXF_NTF2"/>
    <property type="match status" value="1"/>
</dbReference>
<accession>A0A151Z658</accession>
<comment type="caution">
    <text evidence="11">The sequence shown here is derived from an EMBL/GenBank/DDBJ whole genome shotgun (WGS) entry which is preliminary data.</text>
</comment>
<protein>
    <submittedName>
        <fullName evidence="11">Uncharacterized protein</fullName>
    </submittedName>
</protein>
<sequence length="552" mass="62599">MSNNRTIKISGKKKGGANNKSRPIRQIHSNNNNSNNNNRSISRHKNKSIGSRAEYQKLIISPVPSSVDRNDLLNYIKQKAYRPNANFVKTEYKDQRLTIQVEKADDANAIVNLNNTRYRELQLSIIRDIRVTTQGGNKKEQILKERLTAAAISKVFEDHLKASYHNNPMKDAVDFSFINGSNPIVDFNSDKTDKLLFQIISKQCPKAVTVSFASNSITTLAPFKSMLRYSLDHVMNFNFSNNRISDLSELDYLSDLTLRELVFIGNPIALQPTYRMEVARRFPDLQILDSKPIGPEDFPPSPIPPLRANYCDAQERQQFAYKFLQKYLVAFDSERSSIINAYTPESRFSTTFVTDKGSNTRGTTKTYQRSSRNLKKTKNVQKNISLLFHGADQISNYFKLFPATSHHLTSSTIDTFLAPGSNSLIIIVHGHYLEKLFNTKRSYDRTFILAAAAPGSEAAKNGWEATILNEQLHIRSYLRFPRLEPQPNATPVAQAPTDINQEALVNQFSAATKLKPEFARECLSNNAWDYNQAYEVFQKVLTQGGIPATMYI</sequence>
<feature type="domain" description="TAP-C" evidence="10">
    <location>
        <begin position="499"/>
        <end position="552"/>
    </location>
</feature>
<feature type="compositionally biased region" description="Low complexity" evidence="8">
    <location>
        <begin position="16"/>
        <end position="40"/>
    </location>
</feature>
<dbReference type="Proteomes" id="UP000076078">
    <property type="component" value="Unassembled WGS sequence"/>
</dbReference>
<dbReference type="OrthoDB" id="16979at2759"/>
<feature type="region of interest" description="Disordered" evidence="8">
    <location>
        <begin position="1"/>
        <end position="48"/>
    </location>
</feature>
<evidence type="ECO:0000313" key="12">
    <source>
        <dbReference type="Proteomes" id="UP000076078"/>
    </source>
</evidence>
<dbReference type="Gene3D" id="3.10.450.50">
    <property type="match status" value="1"/>
</dbReference>
<dbReference type="FunCoup" id="A0A151Z658">
    <property type="interactions" value="389"/>
</dbReference>
<keyword evidence="4" id="KW-0433">Leucine-rich repeat</keyword>
<dbReference type="PROSITE" id="PS51281">
    <property type="entry name" value="TAP_C"/>
    <property type="match status" value="1"/>
</dbReference>
<dbReference type="SUPFAM" id="SSF52058">
    <property type="entry name" value="L domain-like"/>
    <property type="match status" value="1"/>
</dbReference>
<comment type="similarity">
    <text evidence="2">Belongs to the NXF family.</text>
</comment>
<dbReference type="PANTHER" id="PTHR10662">
    <property type="entry name" value="NUCLEAR RNA EXPORT FACTOR"/>
    <property type="match status" value="1"/>
</dbReference>
<proteinExistence type="inferred from homology"/>
<evidence type="ECO:0000256" key="4">
    <source>
        <dbReference type="ARBA" id="ARBA00022614"/>
    </source>
</evidence>
<dbReference type="PANTHER" id="PTHR10662:SF22">
    <property type="entry name" value="NUCLEAR RNA EXPORT FACTOR 1"/>
    <property type="match status" value="1"/>
</dbReference>
<dbReference type="InterPro" id="IPR002075">
    <property type="entry name" value="NTF2_dom"/>
</dbReference>
<dbReference type="GO" id="GO:0016973">
    <property type="term" value="P:poly(A)+ mRNA export from nucleus"/>
    <property type="evidence" value="ECO:0007669"/>
    <property type="project" value="TreeGrafter"/>
</dbReference>
<dbReference type="PROSITE" id="PS50177">
    <property type="entry name" value="NTF2_DOMAIN"/>
    <property type="match status" value="1"/>
</dbReference>
<dbReference type="EMBL" id="LODT01000041">
    <property type="protein sequence ID" value="KYQ89442.1"/>
    <property type="molecule type" value="Genomic_DNA"/>
</dbReference>
<dbReference type="AlphaFoldDB" id="A0A151Z658"/>
<dbReference type="InterPro" id="IPR018222">
    <property type="entry name" value="Nuclear_transport_factor_2_euk"/>
</dbReference>
<evidence type="ECO:0000256" key="6">
    <source>
        <dbReference type="ARBA" id="ARBA00022816"/>
    </source>
</evidence>
<reference evidence="11 12" key="1">
    <citation type="submission" date="2015-12" db="EMBL/GenBank/DDBJ databases">
        <title>Dictyostelia acquired genes for synthesis and detection of signals that induce cell-type specialization by lateral gene transfer from prokaryotes.</title>
        <authorList>
            <person name="Gloeckner G."/>
            <person name="Schaap P."/>
        </authorList>
    </citation>
    <scope>NUCLEOTIDE SEQUENCE [LARGE SCALE GENOMIC DNA]</scope>
    <source>
        <strain evidence="11 12">TK</strain>
    </source>
</reference>
<dbReference type="Pfam" id="PF03943">
    <property type="entry name" value="TAP_C"/>
    <property type="match status" value="1"/>
</dbReference>
<evidence type="ECO:0000256" key="2">
    <source>
        <dbReference type="ARBA" id="ARBA00009285"/>
    </source>
</evidence>
<evidence type="ECO:0000313" key="11">
    <source>
        <dbReference type="EMBL" id="KYQ89442.1"/>
    </source>
</evidence>
<dbReference type="Gene3D" id="1.10.8.10">
    <property type="entry name" value="DNA helicase RuvA subunit, C-terminal domain"/>
    <property type="match status" value="1"/>
</dbReference>
<evidence type="ECO:0000256" key="8">
    <source>
        <dbReference type="SAM" id="MobiDB-lite"/>
    </source>
</evidence>
<dbReference type="SUPFAM" id="SSF46934">
    <property type="entry name" value="UBA-like"/>
    <property type="match status" value="1"/>
</dbReference>
<dbReference type="STRING" id="361077.A0A151Z658"/>
<evidence type="ECO:0000256" key="1">
    <source>
        <dbReference type="ARBA" id="ARBA00004123"/>
    </source>
</evidence>
<keyword evidence="3" id="KW-0813">Transport</keyword>
<dbReference type="SMART" id="SM00804">
    <property type="entry name" value="TAP_C"/>
    <property type="match status" value="1"/>
</dbReference>
<name>A0A151Z658_TIELA</name>
<dbReference type="OMA" id="KLEWAPW"/>
<dbReference type="GO" id="GO:0003723">
    <property type="term" value="F:RNA binding"/>
    <property type="evidence" value="ECO:0007669"/>
    <property type="project" value="TreeGrafter"/>
</dbReference>
<dbReference type="InterPro" id="IPR030217">
    <property type="entry name" value="NXF_fam"/>
</dbReference>
<keyword evidence="5" id="KW-0677">Repeat</keyword>
<dbReference type="InParanoid" id="A0A151Z658"/>
<keyword evidence="7" id="KW-0539">Nucleus</keyword>
<keyword evidence="6" id="KW-0509">mRNA transport</keyword>
<dbReference type="Gene3D" id="3.80.10.10">
    <property type="entry name" value="Ribonuclease Inhibitor"/>
    <property type="match status" value="1"/>
</dbReference>
<dbReference type="InterPro" id="IPR005637">
    <property type="entry name" value="TAP_C_dom"/>
</dbReference>
<evidence type="ECO:0000256" key="3">
    <source>
        <dbReference type="ARBA" id="ARBA00022448"/>
    </source>
</evidence>
<evidence type="ECO:0000256" key="7">
    <source>
        <dbReference type="ARBA" id="ARBA00023242"/>
    </source>
</evidence>
<evidence type="ECO:0000259" key="10">
    <source>
        <dbReference type="PROSITE" id="PS51281"/>
    </source>
</evidence>
<keyword evidence="12" id="KW-1185">Reference proteome</keyword>
<evidence type="ECO:0000256" key="5">
    <source>
        <dbReference type="ARBA" id="ARBA00022737"/>
    </source>
</evidence>
<gene>
    <name evidence="11" type="ORF">DLAC_10110</name>
</gene>
<evidence type="ECO:0000259" key="9">
    <source>
        <dbReference type="PROSITE" id="PS50177"/>
    </source>
</evidence>
<feature type="domain" description="NTF2" evidence="9">
    <location>
        <begin position="319"/>
        <end position="474"/>
    </location>
</feature>
<dbReference type="InterPro" id="IPR032710">
    <property type="entry name" value="NTF2-like_dom_sf"/>
</dbReference>